<comment type="similarity">
    <text evidence="1">Belongs to the N(4)/N(6)-methyltransferase family.</text>
</comment>
<dbReference type="SUPFAM" id="SSF53335">
    <property type="entry name" value="S-adenosyl-L-methionine-dependent methyltransferases"/>
    <property type="match status" value="1"/>
</dbReference>
<dbReference type="GO" id="GO:0008170">
    <property type="term" value="F:N-methyltransferase activity"/>
    <property type="evidence" value="ECO:0007669"/>
    <property type="project" value="InterPro"/>
</dbReference>
<dbReference type="GO" id="GO:0003677">
    <property type="term" value="F:DNA binding"/>
    <property type="evidence" value="ECO:0007669"/>
    <property type="project" value="InterPro"/>
</dbReference>
<keyword evidence="3" id="KW-0489">Methyltransferase</keyword>
<reference evidence="4" key="1">
    <citation type="submission" date="2016-11" db="EMBL/GenBank/DDBJ databases">
        <authorList>
            <person name="Varghese N."/>
            <person name="Submissions S."/>
        </authorList>
    </citation>
    <scope>NUCLEOTIDE SEQUENCE [LARGE SCALE GENOMIC DNA]</scope>
    <source>
        <strain evidence="4">DSM 27370</strain>
    </source>
</reference>
<dbReference type="Gene3D" id="3.40.50.150">
    <property type="entry name" value="Vaccinia Virus protein VP39"/>
    <property type="match status" value="1"/>
</dbReference>
<feature type="domain" description="DNA methylase adenine-specific" evidence="2">
    <location>
        <begin position="49"/>
        <end position="164"/>
    </location>
</feature>
<evidence type="ECO:0000313" key="3">
    <source>
        <dbReference type="EMBL" id="SHE57959.1"/>
    </source>
</evidence>
<gene>
    <name evidence="3" type="ORF">SAMN05444362_101648</name>
</gene>
<dbReference type="OrthoDB" id="9814572at2"/>
<dbReference type="InterPro" id="IPR003356">
    <property type="entry name" value="DNA_methylase_A-5"/>
</dbReference>
<proteinExistence type="inferred from homology"/>
<protein>
    <submittedName>
        <fullName evidence="3">N-6 DNA Methylase</fullName>
    </submittedName>
</protein>
<dbReference type="EMBL" id="FQUC01000001">
    <property type="protein sequence ID" value="SHE57959.1"/>
    <property type="molecule type" value="Genomic_DNA"/>
</dbReference>
<evidence type="ECO:0000313" key="4">
    <source>
        <dbReference type="Proteomes" id="UP000184480"/>
    </source>
</evidence>
<dbReference type="Pfam" id="PF02384">
    <property type="entry name" value="N6_Mtase"/>
    <property type="match status" value="1"/>
</dbReference>
<evidence type="ECO:0000256" key="1">
    <source>
        <dbReference type="ARBA" id="ARBA00006594"/>
    </source>
</evidence>
<keyword evidence="4" id="KW-1185">Reference proteome</keyword>
<sequence>MTKDQLCNLFSIEDINDLPDVVTKLLEGDIKVRDVIFRELILLNNKDMSYDWFQEIYELELAQRRQGKQDFTPNQVGRLASLLTGNPEGCIHEPTAGNGGMIIADWWNRCCKYTFPWDHKPSKHMVYCWELSPRSIPLLLLNLSIRGIMGYVYHGDVLTREIKMKYVLLNRTDDTLEFSEIVKDPDGKMQIVAKATDVTIK</sequence>
<evidence type="ECO:0000259" key="2">
    <source>
        <dbReference type="Pfam" id="PF02384"/>
    </source>
</evidence>
<name>A0A1M4UMK7_9BACT</name>
<accession>A0A1M4UMK7</accession>
<dbReference type="STRING" id="1346286.SAMN05444362_101648"/>
<dbReference type="RefSeq" id="WP_062175740.1">
    <property type="nucleotide sequence ID" value="NZ_BBXL01000001.1"/>
</dbReference>
<dbReference type="Proteomes" id="UP000184480">
    <property type="component" value="Unassembled WGS sequence"/>
</dbReference>
<dbReference type="GO" id="GO:0032259">
    <property type="term" value="P:methylation"/>
    <property type="evidence" value="ECO:0007669"/>
    <property type="project" value="UniProtKB-KW"/>
</dbReference>
<organism evidence="3 4">
    <name type="scientific">Dysgonomonas macrotermitis</name>
    <dbReference type="NCBI Taxonomy" id="1346286"/>
    <lineage>
        <taxon>Bacteria</taxon>
        <taxon>Pseudomonadati</taxon>
        <taxon>Bacteroidota</taxon>
        <taxon>Bacteroidia</taxon>
        <taxon>Bacteroidales</taxon>
        <taxon>Dysgonomonadaceae</taxon>
        <taxon>Dysgonomonas</taxon>
    </lineage>
</organism>
<keyword evidence="3" id="KW-0808">Transferase</keyword>
<dbReference type="InterPro" id="IPR029063">
    <property type="entry name" value="SAM-dependent_MTases_sf"/>
</dbReference>
<dbReference type="AlphaFoldDB" id="A0A1M4UMK7"/>